<dbReference type="RefSeq" id="WP_115995016.1">
    <property type="nucleotide sequence ID" value="NZ_QRDY01000019.1"/>
</dbReference>
<evidence type="ECO:0000313" key="3">
    <source>
        <dbReference type="Proteomes" id="UP000256869"/>
    </source>
</evidence>
<keyword evidence="3" id="KW-1185">Reference proteome</keyword>
<reference evidence="2 3" key="1">
    <citation type="submission" date="2018-07" db="EMBL/GenBank/DDBJ databases">
        <title>Genomic Encyclopedia of Type Strains, Phase III (KMG-III): the genomes of soil and plant-associated and newly described type strains.</title>
        <authorList>
            <person name="Whitman W."/>
        </authorList>
    </citation>
    <scope>NUCLEOTIDE SEQUENCE [LARGE SCALE GENOMIC DNA]</scope>
    <source>
        <strain evidence="2 3">CECT 8236</strain>
    </source>
</reference>
<organism evidence="2 3">
    <name type="scientific">Cohnella lupini</name>
    <dbReference type="NCBI Taxonomy" id="1294267"/>
    <lineage>
        <taxon>Bacteria</taxon>
        <taxon>Bacillati</taxon>
        <taxon>Bacillota</taxon>
        <taxon>Bacilli</taxon>
        <taxon>Bacillales</taxon>
        <taxon>Paenibacillaceae</taxon>
        <taxon>Cohnella</taxon>
    </lineage>
</organism>
<protein>
    <submittedName>
        <fullName evidence="2">MaoC dehydratase-like protein</fullName>
    </submittedName>
</protein>
<evidence type="ECO:0000313" key="2">
    <source>
        <dbReference type="EMBL" id="RED55158.1"/>
    </source>
</evidence>
<dbReference type="SUPFAM" id="SSF54637">
    <property type="entry name" value="Thioesterase/thiol ester dehydrase-isomerase"/>
    <property type="match status" value="1"/>
</dbReference>
<evidence type="ECO:0000259" key="1">
    <source>
        <dbReference type="Pfam" id="PF13452"/>
    </source>
</evidence>
<sequence>MSRLTFRYHLTAETIIAYSLSIEAPIQKMGDVLIAPSTMPITFWKIADVPWLDKDNTFIHGRQSFIYKVPLKADSHLVCDLSLTKMEKKVGRSGELILYTHVLTCACKGEPIVTAETVLISIGDPL</sequence>
<dbReference type="Gene3D" id="3.10.129.10">
    <property type="entry name" value="Hotdog Thioesterase"/>
    <property type="match status" value="1"/>
</dbReference>
<comment type="caution">
    <text evidence="2">The sequence shown here is derived from an EMBL/GenBank/DDBJ whole genome shotgun (WGS) entry which is preliminary data.</text>
</comment>
<dbReference type="Proteomes" id="UP000256869">
    <property type="component" value="Unassembled WGS sequence"/>
</dbReference>
<dbReference type="AlphaFoldDB" id="A0A3D9I063"/>
<dbReference type="OrthoDB" id="160199at2"/>
<dbReference type="InterPro" id="IPR039569">
    <property type="entry name" value="FAS1-like_DH_region"/>
</dbReference>
<feature type="domain" description="FAS1-like dehydratase" evidence="1">
    <location>
        <begin position="33"/>
        <end position="114"/>
    </location>
</feature>
<dbReference type="Pfam" id="PF13452">
    <property type="entry name" value="FAS1_DH_region"/>
    <property type="match status" value="1"/>
</dbReference>
<proteinExistence type="predicted"/>
<name>A0A3D9I063_9BACL</name>
<gene>
    <name evidence="2" type="ORF">DFP95_11993</name>
</gene>
<dbReference type="EMBL" id="QRDY01000019">
    <property type="protein sequence ID" value="RED55158.1"/>
    <property type="molecule type" value="Genomic_DNA"/>
</dbReference>
<dbReference type="InterPro" id="IPR029069">
    <property type="entry name" value="HotDog_dom_sf"/>
</dbReference>
<accession>A0A3D9I063</accession>